<keyword evidence="2" id="KW-1185">Reference proteome</keyword>
<comment type="caution">
    <text evidence="1">The sequence shown here is derived from an EMBL/GenBank/DDBJ whole genome shotgun (WGS) entry which is preliminary data.</text>
</comment>
<dbReference type="AlphaFoldDB" id="A0A4Y2TQB5"/>
<sequence>MINLLFKFCFFPFGRRRRPKYRNPVRIGLQRQPKVHQVYHHKRNGGALLSGKRILFNEWDIVRQRGTIRYGASLLEQIYRVDVTSLYVTDSDHLCGLPMLAIPRALSPIPDETTSGSFFFRSHRHLQSFGIQRLWWY</sequence>
<evidence type="ECO:0000313" key="1">
    <source>
        <dbReference type="EMBL" id="GBO02839.1"/>
    </source>
</evidence>
<evidence type="ECO:0000313" key="2">
    <source>
        <dbReference type="Proteomes" id="UP000499080"/>
    </source>
</evidence>
<protein>
    <submittedName>
        <fullName evidence="1">Uncharacterized protein</fullName>
    </submittedName>
</protein>
<name>A0A4Y2TQB5_ARAVE</name>
<organism evidence="1 2">
    <name type="scientific">Araneus ventricosus</name>
    <name type="common">Orbweaver spider</name>
    <name type="synonym">Epeira ventricosa</name>
    <dbReference type="NCBI Taxonomy" id="182803"/>
    <lineage>
        <taxon>Eukaryota</taxon>
        <taxon>Metazoa</taxon>
        <taxon>Ecdysozoa</taxon>
        <taxon>Arthropoda</taxon>
        <taxon>Chelicerata</taxon>
        <taxon>Arachnida</taxon>
        <taxon>Araneae</taxon>
        <taxon>Araneomorphae</taxon>
        <taxon>Entelegynae</taxon>
        <taxon>Araneoidea</taxon>
        <taxon>Araneidae</taxon>
        <taxon>Araneus</taxon>
    </lineage>
</organism>
<gene>
    <name evidence="1" type="ORF">AVEN_182345_1</name>
</gene>
<accession>A0A4Y2TQB5</accession>
<reference evidence="1 2" key="1">
    <citation type="journal article" date="2019" name="Sci. Rep.">
        <title>Orb-weaving spider Araneus ventricosus genome elucidates the spidroin gene catalogue.</title>
        <authorList>
            <person name="Kono N."/>
            <person name="Nakamura H."/>
            <person name="Ohtoshi R."/>
            <person name="Moran D.A.P."/>
            <person name="Shinohara A."/>
            <person name="Yoshida Y."/>
            <person name="Fujiwara M."/>
            <person name="Mori M."/>
            <person name="Tomita M."/>
            <person name="Arakawa K."/>
        </authorList>
    </citation>
    <scope>NUCLEOTIDE SEQUENCE [LARGE SCALE GENOMIC DNA]</scope>
</reference>
<dbReference type="Proteomes" id="UP000499080">
    <property type="component" value="Unassembled WGS sequence"/>
</dbReference>
<dbReference type="EMBL" id="BGPR01030372">
    <property type="protein sequence ID" value="GBO02839.1"/>
    <property type="molecule type" value="Genomic_DNA"/>
</dbReference>
<proteinExistence type="predicted"/>